<dbReference type="Proteomes" id="UP000178585">
    <property type="component" value="Unassembled WGS sequence"/>
</dbReference>
<sequence length="93" mass="11030">MDLEIQELREQVARLAKTSEDTNRQVRKMRRSQRWHTIFQLVWWLTIVGVSGWAYITYVQPYVSQALAAYGNAKDFQIQVQDFFAQFGRTKTN</sequence>
<evidence type="ECO:0000313" key="2">
    <source>
        <dbReference type="EMBL" id="OGC87204.1"/>
    </source>
</evidence>
<protein>
    <submittedName>
        <fullName evidence="2">Uncharacterized protein</fullName>
    </submittedName>
</protein>
<dbReference type="EMBL" id="MEWZ01000006">
    <property type="protein sequence ID" value="OGC87204.1"/>
    <property type="molecule type" value="Genomic_DNA"/>
</dbReference>
<reference evidence="2 3" key="1">
    <citation type="journal article" date="2016" name="Nat. Commun.">
        <title>Thousands of microbial genomes shed light on interconnected biogeochemical processes in an aquifer system.</title>
        <authorList>
            <person name="Anantharaman K."/>
            <person name="Brown C.T."/>
            <person name="Hug L.A."/>
            <person name="Sharon I."/>
            <person name="Castelle C.J."/>
            <person name="Probst A.J."/>
            <person name="Thomas B.C."/>
            <person name="Singh A."/>
            <person name="Wilkins M.J."/>
            <person name="Karaoz U."/>
            <person name="Brodie E.L."/>
            <person name="Williams K.H."/>
            <person name="Hubbard S.S."/>
            <person name="Banfield J.F."/>
        </authorList>
    </citation>
    <scope>NUCLEOTIDE SEQUENCE [LARGE SCALE GENOMIC DNA]</scope>
</reference>
<organism evidence="2 3">
    <name type="scientific">Candidatus Adlerbacteria bacterium RIFCSPLOWO2_01_FULL_54_21b</name>
    <dbReference type="NCBI Taxonomy" id="1797245"/>
    <lineage>
        <taxon>Bacteria</taxon>
        <taxon>Candidatus Adleribacteriota</taxon>
    </lineage>
</organism>
<gene>
    <name evidence="2" type="ORF">A2949_00690</name>
</gene>
<proteinExistence type="predicted"/>
<evidence type="ECO:0000256" key="1">
    <source>
        <dbReference type="SAM" id="Phobius"/>
    </source>
</evidence>
<comment type="caution">
    <text evidence="2">The sequence shown here is derived from an EMBL/GenBank/DDBJ whole genome shotgun (WGS) entry which is preliminary data.</text>
</comment>
<accession>A0A1F4XZY1</accession>
<dbReference type="AlphaFoldDB" id="A0A1F4XZY1"/>
<evidence type="ECO:0000313" key="3">
    <source>
        <dbReference type="Proteomes" id="UP000178585"/>
    </source>
</evidence>
<keyword evidence="1" id="KW-0812">Transmembrane</keyword>
<name>A0A1F4XZY1_9BACT</name>
<keyword evidence="1" id="KW-0472">Membrane</keyword>
<keyword evidence="1" id="KW-1133">Transmembrane helix</keyword>
<feature type="transmembrane region" description="Helical" evidence="1">
    <location>
        <begin position="37"/>
        <end position="56"/>
    </location>
</feature>